<keyword evidence="3" id="KW-0173">Coenzyme A biosynthesis</keyword>
<evidence type="ECO:0000313" key="6">
    <source>
        <dbReference type="EMBL" id="KFI73297.1"/>
    </source>
</evidence>
<dbReference type="Gene3D" id="3.40.50.300">
    <property type="entry name" value="P-loop containing nucleotide triphosphate hydrolases"/>
    <property type="match status" value="1"/>
</dbReference>
<gene>
    <name evidence="3" type="primary">coaE</name>
    <name evidence="6" type="ORF">BMIN_1392</name>
</gene>
<keyword evidence="3 6" id="KW-0418">Kinase</keyword>
<comment type="similarity">
    <text evidence="3">Belongs to the CoaE family.</text>
</comment>
<dbReference type="GO" id="GO:0004140">
    <property type="term" value="F:dephospho-CoA kinase activity"/>
    <property type="evidence" value="ECO:0007669"/>
    <property type="project" value="UniProtKB-UniRule"/>
</dbReference>
<organism evidence="6 7">
    <name type="scientific">Bifidobacterium minimum</name>
    <dbReference type="NCBI Taxonomy" id="1693"/>
    <lineage>
        <taxon>Bacteria</taxon>
        <taxon>Bacillati</taxon>
        <taxon>Actinomycetota</taxon>
        <taxon>Actinomycetes</taxon>
        <taxon>Bifidobacteriales</taxon>
        <taxon>Bifidobacteriaceae</taxon>
        <taxon>Bifidobacterium</taxon>
    </lineage>
</organism>
<dbReference type="SUPFAM" id="SSF52540">
    <property type="entry name" value="P-loop containing nucleoside triphosphate hydrolases"/>
    <property type="match status" value="1"/>
</dbReference>
<dbReference type="RefSeq" id="WP_022861384.1">
    <property type="nucleotide sequence ID" value="NZ_JGZD01000007.1"/>
</dbReference>
<comment type="pathway">
    <text evidence="3">Cofactor biosynthesis; coenzyme A biosynthesis; CoA from (R)-pantothenate: step 5/5.</text>
</comment>
<keyword evidence="3 6" id="KW-0808">Transferase</keyword>
<sequence>MRIGLTGGIAAGKTTVARRFGDLGIPVIDYDDLARRAVARGSGVLREIVSVFGPEALGTDGELDRVWMAGHVFGPGSGADARVRLDSIVHPEVFRMALDREASLDDPRLVVHDVPLLAEVIGTIPFRFDHIITVEAPASVRVSRMMTSRGMSEEQARDRIASQPSGRSRRAIADIVIDSTLPLPDMMDLVDSLAAQWAAECPPRHPLRHTVWTGSATDADGNV</sequence>
<evidence type="ECO:0000256" key="4">
    <source>
        <dbReference type="NCBIfam" id="TIGR00152"/>
    </source>
</evidence>
<evidence type="ECO:0000313" key="7">
    <source>
        <dbReference type="Proteomes" id="UP000029014"/>
    </source>
</evidence>
<dbReference type="EC" id="2.7.1.24" evidence="3 4"/>
<feature type="binding site" evidence="3">
    <location>
        <begin position="10"/>
        <end position="15"/>
    </location>
    <ligand>
        <name>ATP</name>
        <dbReference type="ChEBI" id="CHEBI:30616"/>
    </ligand>
</feature>
<comment type="subcellular location">
    <subcellularLocation>
        <location evidence="3">Cytoplasm</location>
    </subcellularLocation>
</comment>
<dbReference type="GO" id="GO:0005524">
    <property type="term" value="F:ATP binding"/>
    <property type="evidence" value="ECO:0007669"/>
    <property type="project" value="UniProtKB-UniRule"/>
</dbReference>
<dbReference type="UniPathway" id="UPA00241">
    <property type="reaction ID" value="UER00356"/>
</dbReference>
<keyword evidence="2 3" id="KW-0067">ATP-binding</keyword>
<protein>
    <recommendedName>
        <fullName evidence="3 4">Dephospho-CoA kinase</fullName>
        <ecNumber evidence="3 4">2.7.1.24</ecNumber>
    </recommendedName>
    <alternativeName>
        <fullName evidence="3">Dephosphocoenzyme A kinase</fullName>
    </alternativeName>
</protein>
<dbReference type="GO" id="GO:0005737">
    <property type="term" value="C:cytoplasm"/>
    <property type="evidence" value="ECO:0007669"/>
    <property type="project" value="UniProtKB-SubCell"/>
</dbReference>
<evidence type="ECO:0000256" key="5">
    <source>
        <dbReference type="SAM" id="MobiDB-lite"/>
    </source>
</evidence>
<comment type="caution">
    <text evidence="6">The sequence shown here is derived from an EMBL/GenBank/DDBJ whole genome shotgun (WGS) entry which is preliminary data.</text>
</comment>
<dbReference type="eggNOG" id="COG0237">
    <property type="taxonomic scope" value="Bacteria"/>
</dbReference>
<keyword evidence="1 3" id="KW-0547">Nucleotide-binding</keyword>
<dbReference type="InterPro" id="IPR027417">
    <property type="entry name" value="P-loop_NTPase"/>
</dbReference>
<feature type="compositionally biased region" description="Basic and acidic residues" evidence="5">
    <location>
        <begin position="151"/>
        <end position="160"/>
    </location>
</feature>
<accession>A0A087BQJ7</accession>
<evidence type="ECO:0000256" key="2">
    <source>
        <dbReference type="ARBA" id="ARBA00022840"/>
    </source>
</evidence>
<reference evidence="6 7" key="1">
    <citation type="submission" date="2014-03" db="EMBL/GenBank/DDBJ databases">
        <title>Genomics of Bifidobacteria.</title>
        <authorList>
            <person name="Ventura M."/>
            <person name="Milani C."/>
            <person name="Lugli G.A."/>
        </authorList>
    </citation>
    <scope>NUCLEOTIDE SEQUENCE [LARGE SCALE GENOMIC DNA]</scope>
    <source>
        <strain evidence="6 7">LMG 11592</strain>
    </source>
</reference>
<evidence type="ECO:0000256" key="1">
    <source>
        <dbReference type="ARBA" id="ARBA00022741"/>
    </source>
</evidence>
<keyword evidence="3" id="KW-0963">Cytoplasm</keyword>
<dbReference type="Pfam" id="PF01121">
    <property type="entry name" value="CoaE"/>
    <property type="match status" value="1"/>
</dbReference>
<comment type="catalytic activity">
    <reaction evidence="3">
        <text>3'-dephospho-CoA + ATP = ADP + CoA + H(+)</text>
        <dbReference type="Rhea" id="RHEA:18245"/>
        <dbReference type="ChEBI" id="CHEBI:15378"/>
        <dbReference type="ChEBI" id="CHEBI:30616"/>
        <dbReference type="ChEBI" id="CHEBI:57287"/>
        <dbReference type="ChEBI" id="CHEBI:57328"/>
        <dbReference type="ChEBI" id="CHEBI:456216"/>
        <dbReference type="EC" id="2.7.1.24"/>
    </reaction>
</comment>
<dbReference type="InterPro" id="IPR001977">
    <property type="entry name" value="Depp_CoAkinase"/>
</dbReference>
<dbReference type="PANTHER" id="PTHR10695">
    <property type="entry name" value="DEPHOSPHO-COA KINASE-RELATED"/>
    <property type="match status" value="1"/>
</dbReference>
<dbReference type="STRING" id="1693.BMIN_1392"/>
<dbReference type="PANTHER" id="PTHR10695:SF46">
    <property type="entry name" value="BIFUNCTIONAL COENZYME A SYNTHASE-RELATED"/>
    <property type="match status" value="1"/>
</dbReference>
<comment type="function">
    <text evidence="3">Catalyzes the phosphorylation of the 3'-hydroxyl group of dephosphocoenzyme A to form coenzyme A.</text>
</comment>
<feature type="region of interest" description="Disordered" evidence="5">
    <location>
        <begin position="147"/>
        <end position="166"/>
    </location>
</feature>
<dbReference type="NCBIfam" id="TIGR00152">
    <property type="entry name" value="dephospho-CoA kinase"/>
    <property type="match status" value="1"/>
</dbReference>
<proteinExistence type="inferred from homology"/>
<name>A0A087BQJ7_9BIFI</name>
<dbReference type="GO" id="GO:0015937">
    <property type="term" value="P:coenzyme A biosynthetic process"/>
    <property type="evidence" value="ECO:0007669"/>
    <property type="project" value="UniProtKB-UniRule"/>
</dbReference>
<dbReference type="CDD" id="cd02022">
    <property type="entry name" value="DPCK"/>
    <property type="match status" value="1"/>
</dbReference>
<dbReference type="AlphaFoldDB" id="A0A087BQJ7"/>
<evidence type="ECO:0000256" key="3">
    <source>
        <dbReference type="HAMAP-Rule" id="MF_00376"/>
    </source>
</evidence>
<dbReference type="HAMAP" id="MF_00376">
    <property type="entry name" value="Dephospho_CoA_kinase"/>
    <property type="match status" value="1"/>
</dbReference>
<keyword evidence="7" id="KW-1185">Reference proteome</keyword>
<dbReference type="Proteomes" id="UP000029014">
    <property type="component" value="Unassembled WGS sequence"/>
</dbReference>
<dbReference type="EMBL" id="JGZD01000007">
    <property type="protein sequence ID" value="KFI73297.1"/>
    <property type="molecule type" value="Genomic_DNA"/>
</dbReference>
<dbReference type="PROSITE" id="PS51219">
    <property type="entry name" value="DPCK"/>
    <property type="match status" value="1"/>
</dbReference>